<dbReference type="HOGENOM" id="CLU_2336450_0_0_1"/>
<dbReference type="EMBL" id="KI395332">
    <property type="protein sequence ID" value="ERM98378.1"/>
    <property type="molecule type" value="Genomic_DNA"/>
</dbReference>
<protein>
    <submittedName>
        <fullName evidence="1">Uncharacterized protein</fullName>
    </submittedName>
</protein>
<dbReference type="Gramene" id="ERM98378">
    <property type="protein sequence ID" value="ERM98378"/>
    <property type="gene ID" value="AMTR_s00072p00039120"/>
</dbReference>
<keyword evidence="2" id="KW-1185">Reference proteome</keyword>
<gene>
    <name evidence="1" type="ORF">AMTR_s00072p00039120</name>
</gene>
<reference evidence="2" key="1">
    <citation type="journal article" date="2013" name="Science">
        <title>The Amborella genome and the evolution of flowering plants.</title>
        <authorList>
            <consortium name="Amborella Genome Project"/>
        </authorList>
    </citation>
    <scope>NUCLEOTIDE SEQUENCE [LARGE SCALE GENOMIC DNA]</scope>
</reference>
<sequence>MTSILPPEMLLREIGHFHVLVIHSRKVLRSASCVENERTIALLSISFPGCKHGSDASMTKVSIGNTSCLRTFGNPATLAKDLSSEQWTVLEHSHLVGE</sequence>
<dbReference type="Proteomes" id="UP000017836">
    <property type="component" value="Unassembled WGS sequence"/>
</dbReference>
<proteinExistence type="predicted"/>
<dbReference type="AlphaFoldDB" id="W1NS04"/>
<evidence type="ECO:0000313" key="2">
    <source>
        <dbReference type="Proteomes" id="UP000017836"/>
    </source>
</evidence>
<name>W1NS04_AMBTC</name>
<accession>W1NS04</accession>
<organism evidence="1 2">
    <name type="scientific">Amborella trichopoda</name>
    <dbReference type="NCBI Taxonomy" id="13333"/>
    <lineage>
        <taxon>Eukaryota</taxon>
        <taxon>Viridiplantae</taxon>
        <taxon>Streptophyta</taxon>
        <taxon>Embryophyta</taxon>
        <taxon>Tracheophyta</taxon>
        <taxon>Spermatophyta</taxon>
        <taxon>Magnoliopsida</taxon>
        <taxon>Amborellales</taxon>
        <taxon>Amborellaceae</taxon>
        <taxon>Amborella</taxon>
    </lineage>
</organism>
<evidence type="ECO:0000313" key="1">
    <source>
        <dbReference type="EMBL" id="ERM98378.1"/>
    </source>
</evidence>